<dbReference type="RefSeq" id="WP_268044963.1">
    <property type="nucleotide sequence ID" value="NZ_CP104064.1"/>
</dbReference>
<accession>A0ABY6Z3Q8</accession>
<sequence>MGISTGTPGQIYLDLKQASENLLGLSFSNPIPLTLGLLNLKWKVQTERGIFVVKQFSKERYESFGLKQVAFEQEFALREQLRQYEHGTPCPRLLTNNHNVIHVSENGERFVVIEFMSGDNLLPGTFTKSQMYSLGKVTAHMHNVFNDGTHGKETITKFVPPSIKQRLEKWKQISAQSIGNEKALHLISKQIAATEHFYSTG</sequence>
<feature type="domain" description="Aminoglycoside phosphotransferase" evidence="1">
    <location>
        <begin position="32"/>
        <end position="144"/>
    </location>
</feature>
<dbReference type="Pfam" id="PF01636">
    <property type="entry name" value="APH"/>
    <property type="match status" value="1"/>
</dbReference>
<dbReference type="SUPFAM" id="SSF56112">
    <property type="entry name" value="Protein kinase-like (PK-like)"/>
    <property type="match status" value="1"/>
</dbReference>
<dbReference type="Proteomes" id="UP001164803">
    <property type="component" value="Chromosome"/>
</dbReference>
<dbReference type="Gene3D" id="3.30.200.20">
    <property type="entry name" value="Phosphorylase Kinase, domain 1"/>
    <property type="match status" value="1"/>
</dbReference>
<reference evidence="2" key="1">
    <citation type="submission" date="2022-08" db="EMBL/GenBank/DDBJ databases">
        <title>Alicyclobacillus dauci DSM2870, complete genome.</title>
        <authorList>
            <person name="Wang Q."/>
            <person name="Cai R."/>
            <person name="Wang Z."/>
        </authorList>
    </citation>
    <scope>NUCLEOTIDE SEQUENCE</scope>
    <source>
        <strain evidence="2">DSM 28700</strain>
    </source>
</reference>
<evidence type="ECO:0000313" key="3">
    <source>
        <dbReference type="Proteomes" id="UP001164803"/>
    </source>
</evidence>
<protein>
    <submittedName>
        <fullName evidence="2">Phosphotransferase</fullName>
    </submittedName>
</protein>
<proteinExistence type="predicted"/>
<organism evidence="2 3">
    <name type="scientific">Alicyclobacillus dauci</name>
    <dbReference type="NCBI Taxonomy" id="1475485"/>
    <lineage>
        <taxon>Bacteria</taxon>
        <taxon>Bacillati</taxon>
        <taxon>Bacillota</taxon>
        <taxon>Bacilli</taxon>
        <taxon>Bacillales</taxon>
        <taxon>Alicyclobacillaceae</taxon>
        <taxon>Alicyclobacillus</taxon>
    </lineage>
</organism>
<keyword evidence="3" id="KW-1185">Reference proteome</keyword>
<evidence type="ECO:0000259" key="1">
    <source>
        <dbReference type="Pfam" id="PF01636"/>
    </source>
</evidence>
<gene>
    <name evidence="2" type="ORF">NZD86_02730</name>
</gene>
<dbReference type="EMBL" id="CP104064">
    <property type="protein sequence ID" value="WAH37472.1"/>
    <property type="molecule type" value="Genomic_DNA"/>
</dbReference>
<dbReference type="InterPro" id="IPR002575">
    <property type="entry name" value="Aminoglycoside_PTrfase"/>
</dbReference>
<name>A0ABY6Z3Q8_9BACL</name>
<dbReference type="InterPro" id="IPR011009">
    <property type="entry name" value="Kinase-like_dom_sf"/>
</dbReference>
<evidence type="ECO:0000313" key="2">
    <source>
        <dbReference type="EMBL" id="WAH37472.1"/>
    </source>
</evidence>